<feature type="domain" description="Carrier" evidence="9">
    <location>
        <begin position="2080"/>
        <end position="2158"/>
    </location>
</feature>
<dbReference type="SUPFAM" id="SSF53901">
    <property type="entry name" value="Thiolase-like"/>
    <property type="match status" value="1"/>
</dbReference>
<dbReference type="Pfam" id="PF00755">
    <property type="entry name" value="Carn_acyltransf"/>
    <property type="match status" value="1"/>
</dbReference>
<keyword evidence="6" id="KW-0012">Acyltransferase</keyword>
<evidence type="ECO:0000256" key="4">
    <source>
        <dbReference type="ARBA" id="ARBA00022679"/>
    </source>
</evidence>
<dbReference type="InterPro" id="IPR009081">
    <property type="entry name" value="PP-bd_ACP"/>
</dbReference>
<reference evidence="12 13" key="1">
    <citation type="submission" date="2024-07" db="EMBL/GenBank/DDBJ databases">
        <title>Section-level genome sequencing and comparative genomics of Aspergillus sections Usti and Cavernicolus.</title>
        <authorList>
            <consortium name="Lawrence Berkeley National Laboratory"/>
            <person name="Nybo J.L."/>
            <person name="Vesth T.C."/>
            <person name="Theobald S."/>
            <person name="Frisvad J.C."/>
            <person name="Larsen T.O."/>
            <person name="Kjaerboelling I."/>
            <person name="Rothschild-Mancinelli K."/>
            <person name="Lyhne E.K."/>
            <person name="Kogle M.E."/>
            <person name="Barry K."/>
            <person name="Clum A."/>
            <person name="Na H."/>
            <person name="Ledsgaard L."/>
            <person name="Lin J."/>
            <person name="Lipzen A."/>
            <person name="Kuo A."/>
            <person name="Riley R."/>
            <person name="Mondo S."/>
            <person name="Labutti K."/>
            <person name="Haridas S."/>
            <person name="Pangalinan J."/>
            <person name="Salamov A.A."/>
            <person name="Simmons B.A."/>
            <person name="Magnuson J.K."/>
            <person name="Chen J."/>
            <person name="Drula E."/>
            <person name="Henrissat B."/>
            <person name="Wiebenga A."/>
            <person name="Lubbers R.J."/>
            <person name="Gomes A.C."/>
            <person name="Makela M.R."/>
            <person name="Stajich J."/>
            <person name="Grigoriev I.V."/>
            <person name="Mortensen U.H."/>
            <person name="De Vries R.P."/>
            <person name="Baker S.E."/>
            <person name="Andersen M.R."/>
        </authorList>
    </citation>
    <scope>NUCLEOTIDE SEQUENCE [LARGE SCALE GENOMIC DNA]</scope>
    <source>
        <strain evidence="12 13">CBS 209.92</strain>
    </source>
</reference>
<dbReference type="Pfam" id="PF08659">
    <property type="entry name" value="KR"/>
    <property type="match status" value="1"/>
</dbReference>
<evidence type="ECO:0000259" key="9">
    <source>
        <dbReference type="PROSITE" id="PS50075"/>
    </source>
</evidence>
<dbReference type="PROSITE" id="PS52004">
    <property type="entry name" value="KS3_2"/>
    <property type="match status" value="1"/>
</dbReference>
<dbReference type="Pfam" id="PF00109">
    <property type="entry name" value="ketoacyl-synt"/>
    <property type="match status" value="1"/>
</dbReference>
<dbReference type="Gene3D" id="3.40.47.10">
    <property type="match status" value="1"/>
</dbReference>
<dbReference type="Gene3D" id="3.90.180.10">
    <property type="entry name" value="Medium-chain alcohol dehydrogenases, catalytic domain"/>
    <property type="match status" value="1"/>
</dbReference>
<dbReference type="SUPFAM" id="SSF47336">
    <property type="entry name" value="ACP-like"/>
    <property type="match status" value="1"/>
</dbReference>
<dbReference type="InterPro" id="IPR049552">
    <property type="entry name" value="PKS_DH_N"/>
</dbReference>
<dbReference type="SUPFAM" id="SSF52151">
    <property type="entry name" value="FabD/lysophospholipase-like"/>
    <property type="match status" value="1"/>
</dbReference>
<comment type="similarity">
    <text evidence="1">Belongs to the carnitine/choline acetyltransferase family.</text>
</comment>
<dbReference type="InterPro" id="IPR036291">
    <property type="entry name" value="NAD(P)-bd_dom_sf"/>
</dbReference>
<dbReference type="InterPro" id="IPR016039">
    <property type="entry name" value="Thiolase-like"/>
</dbReference>
<dbReference type="PROSITE" id="PS00440">
    <property type="entry name" value="ACYLTRANSF_C_2"/>
    <property type="match status" value="1"/>
</dbReference>
<feature type="region of interest" description="Disordered" evidence="8">
    <location>
        <begin position="2162"/>
        <end position="2201"/>
    </location>
</feature>
<feature type="domain" description="Ketosynthase family 3 (KS3)" evidence="10">
    <location>
        <begin position="4"/>
        <end position="432"/>
    </location>
</feature>
<dbReference type="Proteomes" id="UP001610563">
    <property type="component" value="Unassembled WGS sequence"/>
</dbReference>
<feature type="domain" description="PKS/mFAS DH" evidence="11">
    <location>
        <begin position="939"/>
        <end position="1255"/>
    </location>
</feature>
<dbReference type="InterPro" id="IPR016036">
    <property type="entry name" value="Malonyl_transacylase_ACP-bd"/>
</dbReference>
<dbReference type="InterPro" id="IPR016035">
    <property type="entry name" value="Acyl_Trfase/lysoPLipase"/>
</dbReference>
<feature type="active site" description="Proton donor; for dehydratase activity" evidence="7">
    <location>
        <position position="1165"/>
    </location>
</feature>
<evidence type="ECO:0008006" key="14">
    <source>
        <dbReference type="Google" id="ProtNLM"/>
    </source>
</evidence>
<evidence type="ECO:0000256" key="8">
    <source>
        <dbReference type="SAM" id="MobiDB-lite"/>
    </source>
</evidence>
<dbReference type="SUPFAM" id="SSF55048">
    <property type="entry name" value="Probable ACP-binding domain of malonyl-CoA ACP transacylase"/>
    <property type="match status" value="1"/>
</dbReference>
<dbReference type="InterPro" id="IPR020806">
    <property type="entry name" value="PKS_PP-bd"/>
</dbReference>
<evidence type="ECO:0000256" key="5">
    <source>
        <dbReference type="ARBA" id="ARBA00023268"/>
    </source>
</evidence>
<feature type="compositionally biased region" description="Pro residues" evidence="8">
    <location>
        <begin position="2190"/>
        <end position="2201"/>
    </location>
</feature>
<dbReference type="InterPro" id="IPR036736">
    <property type="entry name" value="ACP-like_sf"/>
</dbReference>
<dbReference type="Pfam" id="PF16197">
    <property type="entry name" value="KAsynt_C_assoc"/>
    <property type="match status" value="1"/>
</dbReference>
<dbReference type="Gene3D" id="3.30.559.70">
    <property type="entry name" value="Choline/Carnitine o-acyltransferase, domain 2"/>
    <property type="match status" value="1"/>
</dbReference>
<dbReference type="InterPro" id="IPR014031">
    <property type="entry name" value="Ketoacyl_synth_C"/>
</dbReference>
<proteinExistence type="inferred from homology"/>
<evidence type="ECO:0000256" key="2">
    <source>
        <dbReference type="ARBA" id="ARBA00022450"/>
    </source>
</evidence>
<organism evidence="12 13">
    <name type="scientific">Aspergillus keveii</name>
    <dbReference type="NCBI Taxonomy" id="714993"/>
    <lineage>
        <taxon>Eukaryota</taxon>
        <taxon>Fungi</taxon>
        <taxon>Dikarya</taxon>
        <taxon>Ascomycota</taxon>
        <taxon>Pezizomycotina</taxon>
        <taxon>Eurotiomycetes</taxon>
        <taxon>Eurotiomycetidae</taxon>
        <taxon>Eurotiales</taxon>
        <taxon>Aspergillaceae</taxon>
        <taxon>Aspergillus</taxon>
        <taxon>Aspergillus subgen. Nidulantes</taxon>
    </lineage>
</organism>
<accession>A0ABR4FW87</accession>
<dbReference type="PROSITE" id="PS50075">
    <property type="entry name" value="CARRIER"/>
    <property type="match status" value="1"/>
</dbReference>
<dbReference type="InterPro" id="IPR000542">
    <property type="entry name" value="Carn_acyl_trans"/>
</dbReference>
<evidence type="ECO:0000256" key="7">
    <source>
        <dbReference type="PROSITE-ProRule" id="PRU01363"/>
    </source>
</evidence>
<dbReference type="CDD" id="cd00833">
    <property type="entry name" value="PKS"/>
    <property type="match status" value="1"/>
</dbReference>
<dbReference type="Pfam" id="PF02801">
    <property type="entry name" value="Ketoacyl-synt_C"/>
    <property type="match status" value="1"/>
</dbReference>
<dbReference type="InterPro" id="IPR050091">
    <property type="entry name" value="PKS_NRPS_Biosynth_Enz"/>
</dbReference>
<dbReference type="Gene3D" id="1.10.1200.10">
    <property type="entry name" value="ACP-like"/>
    <property type="match status" value="1"/>
</dbReference>
<dbReference type="Gene3D" id="3.10.129.110">
    <property type="entry name" value="Polyketide synthase dehydratase"/>
    <property type="match status" value="1"/>
</dbReference>
<evidence type="ECO:0000256" key="6">
    <source>
        <dbReference type="ARBA" id="ARBA00023315"/>
    </source>
</evidence>
<feature type="compositionally biased region" description="Polar residues" evidence="8">
    <location>
        <begin position="2162"/>
        <end position="2185"/>
    </location>
</feature>
<dbReference type="Pfam" id="PF00698">
    <property type="entry name" value="Acyl_transf_1"/>
    <property type="match status" value="1"/>
</dbReference>
<dbReference type="InterPro" id="IPR011032">
    <property type="entry name" value="GroES-like_sf"/>
</dbReference>
<dbReference type="SMART" id="SM00826">
    <property type="entry name" value="PKS_DH"/>
    <property type="match status" value="1"/>
</dbReference>
<dbReference type="SUPFAM" id="SSF50129">
    <property type="entry name" value="GroES-like"/>
    <property type="match status" value="1"/>
</dbReference>
<gene>
    <name evidence="12" type="ORF">BJX66DRAFT_341142</name>
</gene>
<dbReference type="SMART" id="SM00827">
    <property type="entry name" value="PKS_AT"/>
    <property type="match status" value="1"/>
</dbReference>
<dbReference type="InterPro" id="IPR020807">
    <property type="entry name" value="PKS_DH"/>
</dbReference>
<dbReference type="InterPro" id="IPR001227">
    <property type="entry name" value="Ac_transferase_dom_sf"/>
</dbReference>
<dbReference type="InterPro" id="IPR014030">
    <property type="entry name" value="Ketoacyl_synth_N"/>
</dbReference>
<dbReference type="InterPro" id="IPR039551">
    <property type="entry name" value="Cho/carn_acyl_trans"/>
</dbReference>
<dbReference type="PANTHER" id="PTHR43775">
    <property type="entry name" value="FATTY ACID SYNTHASE"/>
    <property type="match status" value="1"/>
</dbReference>
<dbReference type="InterPro" id="IPR049551">
    <property type="entry name" value="PKS_DH_C"/>
</dbReference>
<evidence type="ECO:0000313" key="12">
    <source>
        <dbReference type="EMBL" id="KAL2787499.1"/>
    </source>
</evidence>
<dbReference type="PANTHER" id="PTHR43775:SF22">
    <property type="entry name" value="SYNTHASE, PUTATIVE (JCVI)-RELATED"/>
    <property type="match status" value="1"/>
</dbReference>
<comment type="caution">
    <text evidence="12">The sequence shown here is derived from an EMBL/GenBank/DDBJ whole genome shotgun (WGS) entry which is preliminary data.</text>
</comment>
<dbReference type="SUPFAM" id="SSF51735">
    <property type="entry name" value="NAD(P)-binding Rossmann-fold domains"/>
    <property type="match status" value="1"/>
</dbReference>
<dbReference type="SMART" id="SM00823">
    <property type="entry name" value="PKS_PP"/>
    <property type="match status" value="1"/>
</dbReference>
<keyword evidence="4" id="KW-0808">Transferase</keyword>
<sequence length="2777" mass="302178">MSAPDPIAIVGLSCRLPGGADTPDKLWEIITSKQQCWSPVPPSRYNEVAFHHPDPDAKGTHNARGGFFLDQDVAAFDAPFFGIASAEASAMDPQQRLLLEVTYEALENAGLTIDSVRGTQTGVYIALVSRDYDRQIYKDPSAIPKHHLTGCGDATACGRISYVFDLRGPCMALDTGCSGGMVALHLACQALRAGECDSAIVGGTNLLLGPDMTIAMSGLHMINDNGRCYPFDSRGAGYGRAEGVAVLVVKRLSDALRDGDSIRAVIRNTGVNQDGKTNGILLPSSDAQRDLAASLYRQAGLDPADVAYVEAHGTGTQAGDAAEVTSIKAVFASHTGARERPLHLGSIKANIGHSESTSGLAGVIKTVLALEKGVIPPLAGLEELKPGLVPLLEGSGMVIPQEPQPWPHQGTRFASVNSFGFGGTNAHVILESPPEVYTNGTSNGHPRPANGTRTLSNDITDADEQEGPLLFVFSAKSKSSLEKTIQNARDWALKHIPTYKERKELARTVAHRRSTFKWRSTITASSYSSLLSSLQEPRLSKATANPQVAFIFTGQGAQYAMMGRELINHDNSFSRSIHRSQQILLGLGASWSLVDELLRDESETRINSSELSQPATTAIQIALVDMLIGLNVRPSAVLGHSSGEVAAGYAAGILTHVEALIIAYHKGFVAGWCKETDLPRGAMLAVGLGEADAMQYVQQGQVGRCTVACINSPSSVTLSGDELAIGEVQKLLNKNSVFNRRLKVDIAYHSHHMSAVSDKFQDCIQSVSARRATDSVRFFSSVTGSQVTKSLGASYWVDNLVSQVRFAPALEGLVTGHCNSTSEHLILLEVGPHSALQGPIRQIMMNATTTPMKWSYTPSLVRNKDAHLATLEMAGSLFEQGVPLRPTTDLSARPDAGTHGHRSVVTNLPPYPWDHSDSNHYWHESRLSKEYRFREHPPHDLCGLRLTGTSTIEPVFRYILGVDDLPWLQEHIIDGFALYPGSAFLCMGIEALRQVTKDRGEKREIARYAFKDVSFSKALVVPDSRGSIEVLLSLRPAKGEWEEFRITSVGNEGSWNEHCKGYIMAEFRGPPTDNEDEVDPHAVAGSISETHLATMRQTCQETLTSDSIYGEMRKNGIDYGESFSIIQEMKLGDHKAIGHLQIPDIKRTMPSQHMQPHIIHPAVFDAFMHVVLPLYHRHCSQGPVMLTSIGEVSVSADIMNAPGSGLVAACELTRAARRHGSVDVAIFQFDEEGRPIEVASLSREDFRAIGEGASEKASVAASDLPPPCYHLDWVPPSLKGPRALTGKPANFHGVKVSCLSDTLLTLEVVNGMSSYLATSEDGGSHSTLTNGDVERASSAHIVFIDDLNALPALENLISRLREGRSILLVTISPGRNSRVDVTGLAQEAQKEIEDAHIVSLDYQDTLSSEKASLYDAVIEVLHRSFGSGIEEESSMDHEYIYRDGRLLVPRLEPDTAANQWLTANVTGESITTTAAFHDAAQPLELHFTTPGLFDSAVFVPVSDTPGSLNPDEVSVKVYAHGVNALDIAIALDRAEPTAAMMGEFAGVVVDVGEDCRDLYRPGDRVCGWGAKPYTNTAVVKRDLVHRLDESIPFAEGASIPVAFVTAMYALDTIASLEHGQTVLIHGAASEIGQAAISLAEHIGAEAYATVDSRKETELLAEQARIPSTRIFLTSSTPLKGTILQVTGGKGVDVILDCSPRGLIDESVPLVADFGYVIDIANSRPPQTLGTRLERNVTFASVNLQLLATRRPKQVEKLFSKLMTLYQSAKLRLLTPLEKFSLADIGPAFRLMQSQRSSGKIVLESDDTTAVKQVAPSPPPPVLVAHGVYAVVGGSPALNHTLCTFLELRGAGQIVSVMASIADPEQGLLDFSRYQLVKLDDIASLGNLSSAISSSAEQKLKGILHVEWVPTGRDSDQITEEKFQAGTAKMQETRAAVANIAETAALGFCVTLASCADVFGSQDHALHTTGSAVNEPSAPNCRTIRLDAIEGVEAWDTKAVNPGAVKLNELYNLLDYSIIAAAQQSIEKPRELFTGLTKATCPRANPIFKAIRDAPDETAAGETQSSVKRIDLQIASAENMEEVHKIVLEAAVQQLSAFLALDADDINGNMSIASLGLDSLLAIEFKNWLVRTTQAPVQTSEVLDAPSLKHLVELVMKRSKLVQKTNGTPEEDTSTSAVKVNGTSNGCHVPEPTPANQTPPPLPIPSLESLIDRHLSYLRAHATDEEYRTTLSLASDFQAPNSIGQRLYDRLKAIQTANPETWYHDLYLRNQYLVRNGSLAPYMSFFFTHPIDVPSQSQAERAALLVSTVIRYKDRLERGLIQPRIVNEEPLCMDLYKYLFSTTREPTVGIDKFVQYPKTGHFVVLRRGQVYKVGLEQVDRLERIFGRILRDTDASEVDWLGILTADDRISWAKNRQSFIDTSPENAVYIRTIEESAFVVSLDDSSPETAEERGHHFHFSDGSNRWHDKPIHFIVTANGASGILGDHTGLDAATVHDLNTEIADAIRRHRPSTHPNGTTHDADIDILIERIGPTPLTRPIQSRITHLRTTYRAATSTREHRYPPPLPYGSTLMQRHKIPANSAIQLLVQIAGRYYFGSILPCWETVLQSNFATGRVEINQVVSVQVAAFVDAAVALDDDHANGENTSLREVRKLFTEAARAHSSSVLACTRAGGSDRFLSMLREIVDRKNGEEEPELFHDPVYIRARPRKLMSNCFATGMAENGCVLRDEEGVWLHFEVEAERVKFSIVGPAGQTERFSECLVRAAERVRAIVEAASTA</sequence>
<dbReference type="InterPro" id="IPR013968">
    <property type="entry name" value="PKS_KR"/>
</dbReference>
<dbReference type="Gene3D" id="3.30.559.10">
    <property type="entry name" value="Chloramphenicol acetyltransferase-like domain"/>
    <property type="match status" value="1"/>
</dbReference>
<dbReference type="InterPro" id="IPR014043">
    <property type="entry name" value="Acyl_transferase_dom"/>
</dbReference>
<protein>
    <recommendedName>
        <fullName evidence="14">Polyketide synthase</fullName>
    </recommendedName>
</protein>
<evidence type="ECO:0000256" key="1">
    <source>
        <dbReference type="ARBA" id="ARBA00005232"/>
    </source>
</evidence>
<dbReference type="CDD" id="cd05195">
    <property type="entry name" value="enoyl_red"/>
    <property type="match status" value="1"/>
</dbReference>
<dbReference type="Pfam" id="PF13602">
    <property type="entry name" value="ADH_zinc_N_2"/>
    <property type="match status" value="1"/>
</dbReference>
<dbReference type="Gene3D" id="3.40.366.10">
    <property type="entry name" value="Malonyl-Coenzyme A Acyl Carrier Protein, domain 2"/>
    <property type="match status" value="1"/>
</dbReference>
<keyword evidence="2" id="KW-0596">Phosphopantetheine</keyword>
<dbReference type="InterPro" id="IPR020843">
    <property type="entry name" value="ER"/>
</dbReference>
<dbReference type="SMART" id="SM00829">
    <property type="entry name" value="PKS_ER"/>
    <property type="match status" value="1"/>
</dbReference>
<dbReference type="Pfam" id="PF14765">
    <property type="entry name" value="PS-DH"/>
    <property type="match status" value="1"/>
</dbReference>
<dbReference type="InterPro" id="IPR042231">
    <property type="entry name" value="Cho/carn_acyl_trans_2"/>
</dbReference>
<feature type="region of interest" description="N-terminal hotdog fold" evidence="7">
    <location>
        <begin position="939"/>
        <end position="1070"/>
    </location>
</feature>
<dbReference type="InterPro" id="IPR032821">
    <property type="entry name" value="PKS_assoc"/>
</dbReference>
<dbReference type="SMART" id="SM00825">
    <property type="entry name" value="PKS_KS"/>
    <property type="match status" value="1"/>
</dbReference>
<evidence type="ECO:0000259" key="10">
    <source>
        <dbReference type="PROSITE" id="PS52004"/>
    </source>
</evidence>
<evidence type="ECO:0000259" key="11">
    <source>
        <dbReference type="PROSITE" id="PS52019"/>
    </source>
</evidence>
<keyword evidence="3" id="KW-0597">Phosphoprotein</keyword>
<feature type="active site" description="Proton acceptor; for dehydratase activity" evidence="7">
    <location>
        <position position="971"/>
    </location>
</feature>
<dbReference type="PROSITE" id="PS52019">
    <property type="entry name" value="PKS_MFAS_DH"/>
    <property type="match status" value="1"/>
</dbReference>
<dbReference type="Pfam" id="PF23297">
    <property type="entry name" value="ACP_SdgA_C"/>
    <property type="match status" value="1"/>
</dbReference>
<name>A0ABR4FW87_9EURO</name>
<feature type="region of interest" description="C-terminal hotdog fold" evidence="7">
    <location>
        <begin position="1100"/>
        <end position="1255"/>
    </location>
</feature>
<dbReference type="InterPro" id="IPR049900">
    <property type="entry name" value="PKS_mFAS_DH"/>
</dbReference>
<dbReference type="Pfam" id="PF21089">
    <property type="entry name" value="PKS_DH_N"/>
    <property type="match status" value="1"/>
</dbReference>
<dbReference type="InterPro" id="IPR023213">
    <property type="entry name" value="CAT-like_dom_sf"/>
</dbReference>
<dbReference type="EMBL" id="JBFTWV010000095">
    <property type="protein sequence ID" value="KAL2787499.1"/>
    <property type="molecule type" value="Genomic_DNA"/>
</dbReference>
<keyword evidence="5" id="KW-0511">Multifunctional enzyme</keyword>
<evidence type="ECO:0000313" key="13">
    <source>
        <dbReference type="Proteomes" id="UP001610563"/>
    </source>
</evidence>
<keyword evidence="13" id="KW-1185">Reference proteome</keyword>
<dbReference type="Pfam" id="PF08240">
    <property type="entry name" value="ADH_N"/>
    <property type="match status" value="1"/>
</dbReference>
<evidence type="ECO:0000256" key="3">
    <source>
        <dbReference type="ARBA" id="ARBA00022553"/>
    </source>
</evidence>
<dbReference type="SUPFAM" id="SSF52777">
    <property type="entry name" value="CoA-dependent acyltransferases"/>
    <property type="match status" value="2"/>
</dbReference>
<dbReference type="InterPro" id="IPR020841">
    <property type="entry name" value="PKS_Beta-ketoAc_synthase_dom"/>
</dbReference>
<dbReference type="InterPro" id="IPR042104">
    <property type="entry name" value="PKS_dehydratase_sf"/>
</dbReference>
<dbReference type="InterPro" id="IPR013154">
    <property type="entry name" value="ADH-like_N"/>
</dbReference>